<gene>
    <name evidence="8" type="primary">aaeB</name>
    <name evidence="8" type="ORF">NCTC10911_03069</name>
</gene>
<name>A0A381A4W9_BORPT</name>
<evidence type="ECO:0000256" key="4">
    <source>
        <dbReference type="ARBA" id="ARBA00022692"/>
    </source>
</evidence>
<dbReference type="Pfam" id="PF04632">
    <property type="entry name" value="FUSC"/>
    <property type="match status" value="1"/>
</dbReference>
<evidence type="ECO:0000256" key="7">
    <source>
        <dbReference type="SAM" id="Phobius"/>
    </source>
</evidence>
<evidence type="ECO:0000313" key="8">
    <source>
        <dbReference type="EMBL" id="SUV66024.1"/>
    </source>
</evidence>
<feature type="transmembrane region" description="Helical" evidence="7">
    <location>
        <begin position="142"/>
        <end position="161"/>
    </location>
</feature>
<evidence type="ECO:0000256" key="1">
    <source>
        <dbReference type="ARBA" id="ARBA00004651"/>
    </source>
</evidence>
<proteinExistence type="predicted"/>
<sequence length="353" mass="38564">MKLPTADEAVFSIKCYLGAMLALYLAYSIGLPRPFWAMTTAYVVAQPWSGAVRSKAVYRLGGTFFGSAMTIYTVPRLANYPVLMTLAMVLWVGLCLYIAVLDRTPRSYLFMLAGYTAAMIGFPSVTDPALVFDTALARVEEISLGIICATLVHSVVLPRGIGRAMMGRLDATVRDARSWIQDVLNQRGAAQHARDRRALANDITQLRLLSTHVPFDTGNIRWTANALRAMQEHITALTPAVSAVEDRLQALQAQGRALPPPAARVLADISAWMDDSAHATREQAVQLRAALTRLAPAIDRQSGWHDALLASLVARLRELVDSYDACLVLRQDIHAGLGGAPTGRTRRLTVKIQ</sequence>
<feature type="transmembrane region" description="Helical" evidence="7">
    <location>
        <begin position="20"/>
        <end position="44"/>
    </location>
</feature>
<comment type="subcellular location">
    <subcellularLocation>
        <location evidence="1">Cell membrane</location>
        <topology evidence="1">Multi-pass membrane protein</topology>
    </subcellularLocation>
</comment>
<evidence type="ECO:0000256" key="2">
    <source>
        <dbReference type="ARBA" id="ARBA00022448"/>
    </source>
</evidence>
<dbReference type="PANTHER" id="PTHR30509:SF9">
    <property type="entry name" value="MULTIDRUG RESISTANCE PROTEIN MDTO"/>
    <property type="match status" value="1"/>
</dbReference>
<dbReference type="GO" id="GO:0022857">
    <property type="term" value="F:transmembrane transporter activity"/>
    <property type="evidence" value="ECO:0007669"/>
    <property type="project" value="InterPro"/>
</dbReference>
<keyword evidence="3" id="KW-1003">Cell membrane</keyword>
<feature type="transmembrane region" description="Helical" evidence="7">
    <location>
        <begin position="80"/>
        <end position="101"/>
    </location>
</feature>
<dbReference type="EMBL" id="UFTT01000002">
    <property type="protein sequence ID" value="SUV66024.1"/>
    <property type="molecule type" value="Genomic_DNA"/>
</dbReference>
<organism evidence="8 9">
    <name type="scientific">Bordetella pertussis</name>
    <dbReference type="NCBI Taxonomy" id="520"/>
    <lineage>
        <taxon>Bacteria</taxon>
        <taxon>Pseudomonadati</taxon>
        <taxon>Pseudomonadota</taxon>
        <taxon>Betaproteobacteria</taxon>
        <taxon>Burkholderiales</taxon>
        <taxon>Alcaligenaceae</taxon>
        <taxon>Bordetella</taxon>
    </lineage>
</organism>
<dbReference type="OMA" id="QIRCANF"/>
<feature type="transmembrane region" description="Helical" evidence="7">
    <location>
        <begin position="108"/>
        <end position="130"/>
    </location>
</feature>
<dbReference type="RefSeq" id="WP_019248516.1">
    <property type="nucleotide sequence ID" value="NZ_CFYY01000022.1"/>
</dbReference>
<dbReference type="InterPro" id="IPR006726">
    <property type="entry name" value="PHBA_efflux_AaeB/fusaric-R"/>
</dbReference>
<keyword evidence="4 7" id="KW-0812">Transmembrane</keyword>
<keyword evidence="6 7" id="KW-0472">Membrane</keyword>
<dbReference type="GO" id="GO:0005886">
    <property type="term" value="C:plasma membrane"/>
    <property type="evidence" value="ECO:0007669"/>
    <property type="project" value="UniProtKB-SubCell"/>
</dbReference>
<evidence type="ECO:0000256" key="5">
    <source>
        <dbReference type="ARBA" id="ARBA00022989"/>
    </source>
</evidence>
<protein>
    <submittedName>
        <fullName evidence="8">p-hydroxybenzoic acid efflux pump subunit AaeB</fullName>
    </submittedName>
</protein>
<reference evidence="8 9" key="1">
    <citation type="submission" date="2018-06" db="EMBL/GenBank/DDBJ databases">
        <authorList>
            <consortium name="Pathogen Informatics"/>
            <person name="Doyle S."/>
        </authorList>
    </citation>
    <scope>NUCLEOTIDE SEQUENCE [LARGE SCALE GENOMIC DNA]</scope>
    <source>
        <strain evidence="8 9">NCTC10911</strain>
    </source>
</reference>
<evidence type="ECO:0000313" key="9">
    <source>
        <dbReference type="Proteomes" id="UP000255014"/>
    </source>
</evidence>
<accession>A0A381A4W9</accession>
<evidence type="ECO:0000256" key="3">
    <source>
        <dbReference type="ARBA" id="ARBA00022475"/>
    </source>
</evidence>
<feature type="transmembrane region" description="Helical" evidence="7">
    <location>
        <begin position="56"/>
        <end position="74"/>
    </location>
</feature>
<dbReference type="PANTHER" id="PTHR30509">
    <property type="entry name" value="P-HYDROXYBENZOIC ACID EFFLUX PUMP SUBUNIT-RELATED"/>
    <property type="match status" value="1"/>
</dbReference>
<evidence type="ECO:0000256" key="6">
    <source>
        <dbReference type="ARBA" id="ARBA00023136"/>
    </source>
</evidence>
<dbReference type="Proteomes" id="UP000255014">
    <property type="component" value="Unassembled WGS sequence"/>
</dbReference>
<keyword evidence="5 7" id="KW-1133">Transmembrane helix</keyword>
<dbReference type="AlphaFoldDB" id="A0A381A4W9"/>
<keyword evidence="2" id="KW-0813">Transport</keyword>